<dbReference type="PROSITE" id="PS50977">
    <property type="entry name" value="HTH_TETR_2"/>
    <property type="match status" value="1"/>
</dbReference>
<organism evidence="5">
    <name type="scientific">Rhizobium sp. ZPR3</name>
    <dbReference type="NCBI Taxonomy" id="3158967"/>
    <lineage>
        <taxon>Bacteria</taxon>
        <taxon>Pseudomonadati</taxon>
        <taxon>Pseudomonadota</taxon>
        <taxon>Alphaproteobacteria</taxon>
        <taxon>Hyphomicrobiales</taxon>
        <taxon>Rhizobiaceae</taxon>
        <taxon>Rhizobium/Agrobacterium group</taxon>
        <taxon>Rhizobium</taxon>
    </lineage>
</organism>
<feature type="DNA-binding region" description="H-T-H motif" evidence="2">
    <location>
        <begin position="57"/>
        <end position="76"/>
    </location>
</feature>
<dbReference type="SUPFAM" id="SSF46689">
    <property type="entry name" value="Homeodomain-like"/>
    <property type="match status" value="1"/>
</dbReference>
<accession>A0AAU7S5T6</accession>
<dbReference type="Pfam" id="PF14246">
    <property type="entry name" value="TetR_C_7"/>
    <property type="match status" value="1"/>
</dbReference>
<gene>
    <name evidence="5" type="ORF">ABM479_34070</name>
</gene>
<dbReference type="InterPro" id="IPR036271">
    <property type="entry name" value="Tet_transcr_reg_TetR-rel_C_sf"/>
</dbReference>
<name>A0AAU7S5T6_9HYPH</name>
<dbReference type="Gene3D" id="1.10.357.10">
    <property type="entry name" value="Tetracycline Repressor, domain 2"/>
    <property type="match status" value="1"/>
</dbReference>
<dbReference type="PANTHER" id="PTHR30055:SF146">
    <property type="entry name" value="HTH-TYPE TRANSCRIPTIONAL DUAL REGULATOR CECR"/>
    <property type="match status" value="1"/>
</dbReference>
<evidence type="ECO:0000259" key="4">
    <source>
        <dbReference type="PROSITE" id="PS50977"/>
    </source>
</evidence>
<dbReference type="GO" id="GO:0003700">
    <property type="term" value="F:DNA-binding transcription factor activity"/>
    <property type="evidence" value="ECO:0007669"/>
    <property type="project" value="TreeGrafter"/>
</dbReference>
<evidence type="ECO:0000256" key="2">
    <source>
        <dbReference type="PROSITE-ProRule" id="PRU00335"/>
    </source>
</evidence>
<dbReference type="PRINTS" id="PR00455">
    <property type="entry name" value="HTHTETR"/>
</dbReference>
<dbReference type="GO" id="GO:0000976">
    <property type="term" value="F:transcription cis-regulatory region binding"/>
    <property type="evidence" value="ECO:0007669"/>
    <property type="project" value="TreeGrafter"/>
</dbReference>
<dbReference type="InterPro" id="IPR039536">
    <property type="entry name" value="TetR_C_Proteobacteria"/>
</dbReference>
<dbReference type="InterPro" id="IPR001647">
    <property type="entry name" value="HTH_TetR"/>
</dbReference>
<dbReference type="PANTHER" id="PTHR30055">
    <property type="entry name" value="HTH-TYPE TRANSCRIPTIONAL REGULATOR RUTR"/>
    <property type="match status" value="1"/>
</dbReference>
<keyword evidence="1 2" id="KW-0238">DNA-binding</keyword>
<dbReference type="RefSeq" id="WP_349962942.1">
    <property type="nucleotide sequence ID" value="NZ_CP157963.1"/>
</dbReference>
<proteinExistence type="predicted"/>
<dbReference type="EMBL" id="CP157963">
    <property type="protein sequence ID" value="XBT97737.1"/>
    <property type="molecule type" value="Genomic_DNA"/>
</dbReference>
<reference evidence="5" key="1">
    <citation type="submission" date="2024-06" db="EMBL/GenBank/DDBJ databases">
        <authorList>
            <person name="Li T."/>
            <person name="Gao R."/>
        </authorList>
    </citation>
    <scope>NUCLEOTIDE SEQUENCE</scope>
    <source>
        <strain evidence="5">ZPR3</strain>
        <plasmid evidence="5">unnamed3</plasmid>
    </source>
</reference>
<geneLocation type="plasmid" evidence="5">
    <name>unnamed3</name>
</geneLocation>
<dbReference type="SUPFAM" id="SSF48498">
    <property type="entry name" value="Tetracyclin repressor-like, C-terminal domain"/>
    <property type="match status" value="1"/>
</dbReference>
<protein>
    <submittedName>
        <fullName evidence="5">TetR/AcrR family transcriptional regulator</fullName>
    </submittedName>
</protein>
<dbReference type="AlphaFoldDB" id="A0AAU7S5T6"/>
<dbReference type="InterPro" id="IPR009057">
    <property type="entry name" value="Homeodomain-like_sf"/>
</dbReference>
<sequence>MSALTARTKREEPASLKKITPPRPRGRPPKGSEAQLTDDIVAAAQQLFLLHGYEGTSTDDVAGVAQCSKRTMYTRFATKADLFEAVILKFVKEKQAHTSTYIAGGLSLRERLVKLTERMVKTFLEPDVLALYFLIHKEATRFPELARIVEEAGRKPSQQMLKSVLAEGGVKGDLDFLAEQFFSLIHAPVVRRALAGNTDATEELLENERRSVDFFLRGCGVAADS</sequence>
<dbReference type="InterPro" id="IPR050109">
    <property type="entry name" value="HTH-type_TetR-like_transc_reg"/>
</dbReference>
<dbReference type="Pfam" id="PF00440">
    <property type="entry name" value="TetR_N"/>
    <property type="match status" value="1"/>
</dbReference>
<evidence type="ECO:0000256" key="3">
    <source>
        <dbReference type="SAM" id="MobiDB-lite"/>
    </source>
</evidence>
<feature type="domain" description="HTH tetR-type" evidence="4">
    <location>
        <begin position="34"/>
        <end position="94"/>
    </location>
</feature>
<evidence type="ECO:0000313" key="5">
    <source>
        <dbReference type="EMBL" id="XBT97737.1"/>
    </source>
</evidence>
<keyword evidence="5" id="KW-0614">Plasmid</keyword>
<evidence type="ECO:0000256" key="1">
    <source>
        <dbReference type="ARBA" id="ARBA00023125"/>
    </source>
</evidence>
<feature type="region of interest" description="Disordered" evidence="3">
    <location>
        <begin position="1"/>
        <end position="33"/>
    </location>
</feature>
<dbReference type="Gene3D" id="1.10.10.60">
    <property type="entry name" value="Homeodomain-like"/>
    <property type="match status" value="1"/>
</dbReference>